<keyword evidence="3" id="KW-1185">Reference proteome</keyword>
<geneLocation type="plasmid" evidence="3">
    <name>pp97_e</name>
</geneLocation>
<organism evidence="2 3">
    <name type="scientific">Phaeobacter porticola</name>
    <dbReference type="NCBI Taxonomy" id="1844006"/>
    <lineage>
        <taxon>Bacteria</taxon>
        <taxon>Pseudomonadati</taxon>
        <taxon>Pseudomonadota</taxon>
        <taxon>Alphaproteobacteria</taxon>
        <taxon>Rhodobacterales</taxon>
        <taxon>Roseobacteraceae</taxon>
        <taxon>Phaeobacter</taxon>
    </lineage>
</organism>
<dbReference type="AlphaFoldDB" id="A0A1L3IBC0"/>
<dbReference type="GO" id="GO:0016787">
    <property type="term" value="F:hydrolase activity"/>
    <property type="evidence" value="ECO:0007669"/>
    <property type="project" value="InterPro"/>
</dbReference>
<reference evidence="3" key="1">
    <citation type="submission" date="2016-07" db="EMBL/GenBank/DDBJ databases">
        <title>Phaeobacter portensis sp. nov., a tropodithietic acid producing bacterium isolated from a German harbor.</title>
        <authorList>
            <person name="Freese H.M."/>
            <person name="Bunk B."/>
            <person name="Breider S."/>
            <person name="Brinkhoff T."/>
        </authorList>
    </citation>
    <scope>NUCLEOTIDE SEQUENCE [LARGE SCALE GENOMIC DNA]</scope>
    <source>
        <strain evidence="3">P97</strain>
        <plasmid evidence="3">pp97_e</plasmid>
    </source>
</reference>
<evidence type="ECO:0000313" key="3">
    <source>
        <dbReference type="Proteomes" id="UP000183859"/>
    </source>
</evidence>
<accession>A0A1L3IBC0</accession>
<dbReference type="InterPro" id="IPR011105">
    <property type="entry name" value="Cell_wall_hydrolase_SleB"/>
</dbReference>
<dbReference type="Gene3D" id="1.10.10.2520">
    <property type="entry name" value="Cell wall hydrolase SleB, domain 1"/>
    <property type="match status" value="1"/>
</dbReference>
<dbReference type="EMBL" id="CP016369">
    <property type="protein sequence ID" value="APG49425.1"/>
    <property type="molecule type" value="Genomic_DNA"/>
</dbReference>
<gene>
    <name evidence="2" type="ORF">PhaeoP97_04075</name>
</gene>
<dbReference type="KEGG" id="php:PhaeoP97_04075"/>
<dbReference type="Proteomes" id="UP000183859">
    <property type="component" value="Plasmid pP97_e"/>
</dbReference>
<evidence type="ECO:0000259" key="1">
    <source>
        <dbReference type="Pfam" id="PF07486"/>
    </source>
</evidence>
<name>A0A1L3IBC0_9RHOB</name>
<dbReference type="InterPro" id="IPR042047">
    <property type="entry name" value="SleB_dom1"/>
</dbReference>
<evidence type="ECO:0000313" key="2">
    <source>
        <dbReference type="EMBL" id="APG49425.1"/>
    </source>
</evidence>
<feature type="domain" description="Cell wall hydrolase SleB" evidence="1">
    <location>
        <begin position="13"/>
        <end position="54"/>
    </location>
</feature>
<protein>
    <submittedName>
        <fullName evidence="2">Spore cortex-lytic enzyme</fullName>
    </submittedName>
</protein>
<dbReference type="Pfam" id="PF07486">
    <property type="entry name" value="Hydrolase_2"/>
    <property type="match status" value="1"/>
</dbReference>
<keyword evidence="2" id="KW-0614">Plasmid</keyword>
<sequence>MARAMYFESNRSSRDGMIAIGSIVMNRVRSDDFPNTGRAVVRQKNQFAPGVMSRSLDGQGQALAKVSALAVLAGE</sequence>
<proteinExistence type="predicted"/>